<name>A0ABT0NNX4_9ACTN</name>
<accession>A0ABT0NNX4</accession>
<dbReference type="EMBL" id="JAMCCK010000009">
    <property type="protein sequence ID" value="MCL3993153.1"/>
    <property type="molecule type" value="Genomic_DNA"/>
</dbReference>
<proteinExistence type="predicted"/>
<comment type="caution">
    <text evidence="1">The sequence shown here is derived from an EMBL/GenBank/DDBJ whole genome shotgun (WGS) entry which is preliminary data.</text>
</comment>
<keyword evidence="2" id="KW-1185">Reference proteome</keyword>
<evidence type="ECO:0008006" key="3">
    <source>
        <dbReference type="Google" id="ProtNLM"/>
    </source>
</evidence>
<dbReference type="RefSeq" id="WP_249457748.1">
    <property type="nucleotide sequence ID" value="NZ_JAMCCK010000009.1"/>
</dbReference>
<evidence type="ECO:0000313" key="2">
    <source>
        <dbReference type="Proteomes" id="UP001202052"/>
    </source>
</evidence>
<reference evidence="1 2" key="1">
    <citation type="submission" date="2022-05" db="EMBL/GenBank/DDBJ databases">
        <title>Genome Resource of Streptomyces lavenduligriseus GA1-1, a Strain with Broad-Spectrum Antifungal Activity against Phytopathogenic Fungi.</title>
        <authorList>
            <person name="Qi D."/>
        </authorList>
    </citation>
    <scope>NUCLEOTIDE SEQUENCE [LARGE SCALE GENOMIC DNA]</scope>
    <source>
        <strain evidence="1 2">GA1-1</strain>
    </source>
</reference>
<gene>
    <name evidence="1" type="ORF">M4438_06400</name>
</gene>
<organism evidence="1 2">
    <name type="scientific">Streptomyces lavenduligriseus</name>
    <dbReference type="NCBI Taxonomy" id="67315"/>
    <lineage>
        <taxon>Bacteria</taxon>
        <taxon>Bacillati</taxon>
        <taxon>Actinomycetota</taxon>
        <taxon>Actinomycetes</taxon>
        <taxon>Kitasatosporales</taxon>
        <taxon>Streptomycetaceae</taxon>
        <taxon>Streptomyces</taxon>
    </lineage>
</organism>
<protein>
    <recommendedName>
        <fullName evidence="3">DUF4253 domain-containing protein</fullName>
    </recommendedName>
</protein>
<dbReference type="Proteomes" id="UP001202052">
    <property type="component" value="Unassembled WGS sequence"/>
</dbReference>
<sequence length="292" mass="32610">MTYNLLTVEPLTLDAVTAALAECLHVGVQEVDVADEGTDQDSRNWDALVLCEMVTVLGDVSTSLDIYVHESVQPLPSERELASSFARSAGVLVLFPAEEEPPSAYWLATESGLVTRSRLYETDAEEPRYTIDRVEAPIDRLPHVTVARIPEVVRELKIDTPLGDVFAAHLHRMYPEETDTPGTTLWTARSSLIAWEKLVRQMEAAWAPSGWYPADLYIERLAARDKLEQLRHQLPSNATVLLQNALEPLDALFADLTVDDTDGLLGKEPLPGKDVGPAHGWWWNRRPDPLPW</sequence>
<evidence type="ECO:0000313" key="1">
    <source>
        <dbReference type="EMBL" id="MCL3993153.1"/>
    </source>
</evidence>